<keyword evidence="2" id="KW-1185">Reference proteome</keyword>
<protein>
    <submittedName>
        <fullName evidence="1">Uncharacterized protein</fullName>
    </submittedName>
</protein>
<evidence type="ECO:0000313" key="2">
    <source>
        <dbReference type="Proteomes" id="UP000030645"/>
    </source>
</evidence>
<sequence>MSGWKTYACGGDKRMTCASQDEPTPLPYQNLHRAILRPAPPRICGTPGGPPITSPRIKLKDGRHLAYKEYGVPREEAKYKIVFVHGFSGSRHDANRGESTGPPAQMGVLGLPDSLNKVSGTELQPSPTQMLKQAETRPREFIQEHGIYVMGFDKPDYGLARAGLLSPVVNYCWPSFPAKLSTEAYYQEPFGDQLALRVAHYVPWLTYWCNTQKLFPSSSAISPNLVNSDPEAFGVRIRAMIRIIVRDSLQYFLS</sequence>
<dbReference type="AlphaFoldDB" id="W9QNV0"/>
<dbReference type="Proteomes" id="UP000030645">
    <property type="component" value="Unassembled WGS sequence"/>
</dbReference>
<proteinExistence type="predicted"/>
<accession>W9QNV0</accession>
<name>W9QNV0_9ROSA</name>
<reference evidence="2" key="1">
    <citation type="submission" date="2013-01" db="EMBL/GenBank/DDBJ databases">
        <title>Draft Genome Sequence of a Mulberry Tree, Morus notabilis C.K. Schneid.</title>
        <authorList>
            <person name="He N."/>
            <person name="Zhao S."/>
        </authorList>
    </citation>
    <scope>NUCLEOTIDE SEQUENCE</scope>
</reference>
<gene>
    <name evidence="1" type="ORF">L484_018340</name>
</gene>
<dbReference type="STRING" id="981085.W9QNV0"/>
<evidence type="ECO:0000313" key="1">
    <source>
        <dbReference type="EMBL" id="EXB36964.1"/>
    </source>
</evidence>
<dbReference type="EMBL" id="KE343602">
    <property type="protein sequence ID" value="EXB36964.1"/>
    <property type="molecule type" value="Genomic_DNA"/>
</dbReference>
<dbReference type="InterPro" id="IPR029058">
    <property type="entry name" value="AB_hydrolase_fold"/>
</dbReference>
<dbReference type="Gene3D" id="3.40.50.1820">
    <property type="entry name" value="alpha/beta hydrolase"/>
    <property type="match status" value="1"/>
</dbReference>
<dbReference type="PANTHER" id="PTHR45763">
    <property type="entry name" value="HYDROLASE, ALPHA/BETA FOLD FAMILY PROTEIN, EXPRESSED-RELATED"/>
    <property type="match status" value="1"/>
</dbReference>
<dbReference type="SUPFAM" id="SSF53474">
    <property type="entry name" value="alpha/beta-Hydrolases"/>
    <property type="match status" value="1"/>
</dbReference>
<dbReference type="PANTHER" id="PTHR45763:SF61">
    <property type="entry name" value="AB HYDROLASE-1 DOMAIN-CONTAINING PROTEIN"/>
    <property type="match status" value="1"/>
</dbReference>
<dbReference type="eggNOG" id="ENOG502QS8H">
    <property type="taxonomic scope" value="Eukaryota"/>
</dbReference>
<organism evidence="1 2">
    <name type="scientific">Morus notabilis</name>
    <dbReference type="NCBI Taxonomy" id="981085"/>
    <lineage>
        <taxon>Eukaryota</taxon>
        <taxon>Viridiplantae</taxon>
        <taxon>Streptophyta</taxon>
        <taxon>Embryophyta</taxon>
        <taxon>Tracheophyta</taxon>
        <taxon>Spermatophyta</taxon>
        <taxon>Magnoliopsida</taxon>
        <taxon>eudicotyledons</taxon>
        <taxon>Gunneridae</taxon>
        <taxon>Pentapetalae</taxon>
        <taxon>rosids</taxon>
        <taxon>fabids</taxon>
        <taxon>Rosales</taxon>
        <taxon>Moraceae</taxon>
        <taxon>Moreae</taxon>
        <taxon>Morus</taxon>
    </lineage>
</organism>